<evidence type="ECO:0000256" key="1">
    <source>
        <dbReference type="ARBA" id="ARBA00022747"/>
    </source>
</evidence>
<dbReference type="EMBL" id="UGQA01000005">
    <property type="protein sequence ID" value="STZ01645.1"/>
    <property type="molecule type" value="Genomic_DNA"/>
</dbReference>
<dbReference type="Gene3D" id="3.40.50.300">
    <property type="entry name" value="P-loop containing nucleotide triphosphate hydrolases"/>
    <property type="match status" value="1"/>
</dbReference>
<dbReference type="InterPro" id="IPR051268">
    <property type="entry name" value="Type-I_R_enzyme_R_subunit"/>
</dbReference>
<sequence>MQLLRQTPKQAENRAELKELLKVNSGGVIFTTIQKFQPEDGSNVYDTLSNRHPTSTRKMPKAEAIIGNPDRIKTVAADIVQHFEQRLIANANQDKGMIVAMSRQIAVDLYQYQQIIALRLDWHSDDLRDGVIKVIMTSSAADGAALAKHHTTKQDRQILANRMKDNDDKLKLVIVRDMWLTGFDAPSMHTLYIDKSMKGHNLMQAIACVNRVYKDKAGGLAVDYLGIAADLKEALSFYSEAGGRGEPVLVQDEAIALMQEKIQVLDGIMHGYDYHRYFTADTAQKLKIILESEDFILGIDQGERKPRFIRAVSSLSQSFALAVPHLLPWKTQPL</sequence>
<dbReference type="GO" id="GO:0009035">
    <property type="term" value="F:type I site-specific deoxyribonuclease activity"/>
    <property type="evidence" value="ECO:0007669"/>
    <property type="project" value="UniProtKB-EC"/>
</dbReference>
<dbReference type="InterPro" id="IPR027417">
    <property type="entry name" value="P-loop_NTPase"/>
</dbReference>
<dbReference type="PANTHER" id="PTHR30195:SF15">
    <property type="entry name" value="TYPE I RESTRICTION ENZYME HINDI ENDONUCLEASE SUBUNIT"/>
    <property type="match status" value="1"/>
</dbReference>
<evidence type="ECO:0000313" key="5">
    <source>
        <dbReference type="Proteomes" id="UP000255193"/>
    </source>
</evidence>
<name>A0A378QLC0_9GAMM</name>
<dbReference type="Pfam" id="PF22679">
    <property type="entry name" value="T1R_D3-like"/>
    <property type="match status" value="1"/>
</dbReference>
<accession>A0A378QLC0</accession>
<keyword evidence="4" id="KW-0378">Hydrolase</keyword>
<dbReference type="CDD" id="cd18800">
    <property type="entry name" value="SF2_C_EcoR124I-like"/>
    <property type="match status" value="1"/>
</dbReference>
<dbReference type="EC" id="3.1.21.3" evidence="4"/>
<evidence type="ECO:0000259" key="3">
    <source>
        <dbReference type="Pfam" id="PF22679"/>
    </source>
</evidence>
<feature type="domain" description="Restriction endonuclease type I HsdR second RecA-like helicase" evidence="3">
    <location>
        <begin position="152"/>
        <end position="224"/>
    </location>
</feature>
<dbReference type="PANTHER" id="PTHR30195">
    <property type="entry name" value="TYPE I SITE-SPECIFIC DEOXYRIBONUCLEASE PROTEIN SUBUNIT M AND R"/>
    <property type="match status" value="1"/>
</dbReference>
<evidence type="ECO:0000259" key="2">
    <source>
        <dbReference type="Pfam" id="PF11867"/>
    </source>
</evidence>
<dbReference type="Proteomes" id="UP000255193">
    <property type="component" value="Unassembled WGS sequence"/>
</dbReference>
<dbReference type="GO" id="GO:0009307">
    <property type="term" value="P:DNA restriction-modification system"/>
    <property type="evidence" value="ECO:0007669"/>
    <property type="project" value="UniProtKB-KW"/>
</dbReference>
<protein>
    <submittedName>
        <fullName evidence="4">Type-1 restriction enzyme R protein</fullName>
        <ecNumber evidence="4">3.1.21.3</ecNumber>
    </submittedName>
</protein>
<gene>
    <name evidence="4" type="primary">hsdR_2</name>
    <name evidence="4" type="ORF">NCTC11091_02117</name>
</gene>
<feature type="domain" description="Type I restriction enzyme HindI endonuclease subunit-like C-terminal" evidence="2">
    <location>
        <begin position="242"/>
        <end position="325"/>
    </location>
</feature>
<dbReference type="Pfam" id="PF11867">
    <property type="entry name" value="T1RH-like_C"/>
    <property type="match status" value="1"/>
</dbReference>
<reference evidence="4 5" key="1">
    <citation type="submission" date="2018-06" db="EMBL/GenBank/DDBJ databases">
        <authorList>
            <consortium name="Pathogen Informatics"/>
            <person name="Doyle S."/>
        </authorList>
    </citation>
    <scope>NUCLEOTIDE SEQUENCE [LARGE SCALE GENOMIC DNA]</scope>
    <source>
        <strain evidence="4 5">NCTC11091</strain>
    </source>
</reference>
<dbReference type="InterPro" id="IPR055180">
    <property type="entry name" value="HsdR_RecA-like_helicase_dom_2"/>
</dbReference>
<keyword evidence="1" id="KW-0680">Restriction system</keyword>
<proteinExistence type="predicted"/>
<organism evidence="4 5">
    <name type="scientific">Faucicola atlantae</name>
    <dbReference type="NCBI Taxonomy" id="34059"/>
    <lineage>
        <taxon>Bacteria</taxon>
        <taxon>Pseudomonadati</taxon>
        <taxon>Pseudomonadota</taxon>
        <taxon>Gammaproteobacteria</taxon>
        <taxon>Moraxellales</taxon>
        <taxon>Moraxellaceae</taxon>
        <taxon>Faucicola</taxon>
    </lineage>
</organism>
<dbReference type="AlphaFoldDB" id="A0A378QLC0"/>
<dbReference type="InterPro" id="IPR021810">
    <property type="entry name" value="T1RH-like_C"/>
</dbReference>
<evidence type="ECO:0000313" key="4">
    <source>
        <dbReference type="EMBL" id="STZ01645.1"/>
    </source>
</evidence>